<evidence type="ECO:0000256" key="5">
    <source>
        <dbReference type="ARBA" id="ARBA00023136"/>
    </source>
</evidence>
<dbReference type="Pfam" id="PF01810">
    <property type="entry name" value="LysE"/>
    <property type="match status" value="1"/>
</dbReference>
<dbReference type="PIRSF" id="PIRSF006324">
    <property type="entry name" value="LeuE"/>
    <property type="match status" value="1"/>
</dbReference>
<dbReference type="EMBL" id="CP014859">
    <property type="protein sequence ID" value="AOS62784.1"/>
    <property type="molecule type" value="Genomic_DNA"/>
</dbReference>
<dbReference type="PANTHER" id="PTHR30086">
    <property type="entry name" value="ARGININE EXPORTER PROTEIN ARGO"/>
    <property type="match status" value="1"/>
</dbReference>
<dbReference type="PANTHER" id="PTHR30086:SF20">
    <property type="entry name" value="ARGININE EXPORTER PROTEIN ARGO-RELATED"/>
    <property type="match status" value="1"/>
</dbReference>
<evidence type="ECO:0000313" key="9">
    <source>
        <dbReference type="Proteomes" id="UP000095210"/>
    </source>
</evidence>
<evidence type="ECO:0000256" key="2">
    <source>
        <dbReference type="ARBA" id="ARBA00022475"/>
    </source>
</evidence>
<protein>
    <submittedName>
        <fullName evidence="8">Threonine efflux protein</fullName>
    </submittedName>
</protein>
<evidence type="ECO:0000256" key="7">
    <source>
        <dbReference type="SAM" id="Phobius"/>
    </source>
</evidence>
<gene>
    <name evidence="8" type="ORF">TL08_09845</name>
</gene>
<evidence type="ECO:0000313" key="8">
    <source>
        <dbReference type="EMBL" id="AOS62784.1"/>
    </source>
</evidence>
<keyword evidence="4 7" id="KW-1133">Transmembrane helix</keyword>
<dbReference type="GO" id="GO:0005886">
    <property type="term" value="C:plasma membrane"/>
    <property type="evidence" value="ECO:0007669"/>
    <property type="project" value="UniProtKB-SubCell"/>
</dbReference>
<proteinExistence type="predicted"/>
<feature type="transmembrane region" description="Helical" evidence="7">
    <location>
        <begin position="93"/>
        <end position="113"/>
    </location>
</feature>
<feature type="region of interest" description="Disordered" evidence="6">
    <location>
        <begin position="1"/>
        <end position="20"/>
    </location>
</feature>
<feature type="transmembrane region" description="Helical" evidence="7">
    <location>
        <begin position="165"/>
        <end position="186"/>
    </location>
</feature>
<accession>A0AAC9HP32</accession>
<sequence>MVAESSRRLVSGDSSARPEREFDVPEGIPLFIAITALTIVVPGPDFVLVTRNTLLLGRRAGYLTAAGISIGLTVYTLLAVLGLTALIAAQDGMLTALKLAGGGYLVFLGWRGLRSWWRSRRAAGTDVAAVLAQGPAPLDTAPLDTATDEPTRAGLRGGGPLAQGVLNNLLNPKALVFYVTLLPQFITPGDRIVEQTLLLSTTATLLAVLWWFLFVTAVDRVTPILRRRRVRDGLDLGTAVLLGGFGIAVAAGAL</sequence>
<evidence type="ECO:0000256" key="3">
    <source>
        <dbReference type="ARBA" id="ARBA00022692"/>
    </source>
</evidence>
<evidence type="ECO:0000256" key="4">
    <source>
        <dbReference type="ARBA" id="ARBA00022989"/>
    </source>
</evidence>
<keyword evidence="2" id="KW-1003">Cell membrane</keyword>
<comment type="subcellular location">
    <subcellularLocation>
        <location evidence="1">Cell membrane</location>
        <topology evidence="1">Multi-pass membrane protein</topology>
    </subcellularLocation>
</comment>
<evidence type="ECO:0000256" key="1">
    <source>
        <dbReference type="ARBA" id="ARBA00004651"/>
    </source>
</evidence>
<dbReference type="GO" id="GO:0015171">
    <property type="term" value="F:amino acid transmembrane transporter activity"/>
    <property type="evidence" value="ECO:0007669"/>
    <property type="project" value="TreeGrafter"/>
</dbReference>
<feature type="transmembrane region" description="Helical" evidence="7">
    <location>
        <begin position="28"/>
        <end position="48"/>
    </location>
</feature>
<keyword evidence="5 7" id="KW-0472">Membrane</keyword>
<dbReference type="AlphaFoldDB" id="A0AAC9HP32"/>
<organism evidence="8 9">
    <name type="scientific">Actinoalloteichus hymeniacidonis</name>
    <dbReference type="NCBI Taxonomy" id="340345"/>
    <lineage>
        <taxon>Bacteria</taxon>
        <taxon>Bacillati</taxon>
        <taxon>Actinomycetota</taxon>
        <taxon>Actinomycetes</taxon>
        <taxon>Pseudonocardiales</taxon>
        <taxon>Pseudonocardiaceae</taxon>
        <taxon>Actinoalloteichus</taxon>
    </lineage>
</organism>
<dbReference type="Proteomes" id="UP000095210">
    <property type="component" value="Chromosome"/>
</dbReference>
<keyword evidence="3 7" id="KW-0812">Transmembrane</keyword>
<feature type="transmembrane region" description="Helical" evidence="7">
    <location>
        <begin position="60"/>
        <end position="87"/>
    </location>
</feature>
<dbReference type="KEGG" id="ahm:TL08_09845"/>
<feature type="transmembrane region" description="Helical" evidence="7">
    <location>
        <begin position="233"/>
        <end position="253"/>
    </location>
</feature>
<reference evidence="9" key="1">
    <citation type="submission" date="2016-03" db="EMBL/GenBank/DDBJ databases">
        <title>Complete genome sequence of the type strain Actinoalloteichus hymeniacidonis DSM 45092.</title>
        <authorList>
            <person name="Schaffert L."/>
            <person name="Albersmeier A."/>
            <person name="Winkler A."/>
            <person name="Kalinowski J."/>
            <person name="Zotchev S."/>
            <person name="Ruckert C."/>
        </authorList>
    </citation>
    <scope>NUCLEOTIDE SEQUENCE [LARGE SCALE GENOMIC DNA]</scope>
    <source>
        <strain evidence="9">HPA177(T) (DSM 45092(T))</strain>
    </source>
</reference>
<name>A0AAC9HP32_9PSEU</name>
<keyword evidence="9" id="KW-1185">Reference proteome</keyword>
<evidence type="ECO:0000256" key="6">
    <source>
        <dbReference type="SAM" id="MobiDB-lite"/>
    </source>
</evidence>
<feature type="transmembrane region" description="Helical" evidence="7">
    <location>
        <begin position="198"/>
        <end position="221"/>
    </location>
</feature>
<dbReference type="InterPro" id="IPR001123">
    <property type="entry name" value="LeuE-type"/>
</dbReference>